<reference evidence="1 2" key="1">
    <citation type="journal article" date="2019" name="Commun. Biol.">
        <title>The bagworm genome reveals a unique fibroin gene that provides high tensile strength.</title>
        <authorList>
            <person name="Kono N."/>
            <person name="Nakamura H."/>
            <person name="Ohtoshi R."/>
            <person name="Tomita M."/>
            <person name="Numata K."/>
            <person name="Arakawa K."/>
        </authorList>
    </citation>
    <scope>NUCLEOTIDE SEQUENCE [LARGE SCALE GENOMIC DNA]</scope>
</reference>
<accession>A0A4C1X142</accession>
<comment type="caution">
    <text evidence="1">The sequence shown here is derived from an EMBL/GenBank/DDBJ whole genome shotgun (WGS) entry which is preliminary data.</text>
</comment>
<dbReference type="Proteomes" id="UP000299102">
    <property type="component" value="Unassembled WGS sequence"/>
</dbReference>
<dbReference type="AlphaFoldDB" id="A0A4C1X142"/>
<protein>
    <submittedName>
        <fullName evidence="1">Uncharacterized protein</fullName>
    </submittedName>
</protein>
<name>A0A4C1X142_EUMVA</name>
<organism evidence="1 2">
    <name type="scientific">Eumeta variegata</name>
    <name type="common">Bagworm moth</name>
    <name type="synonym">Eumeta japonica</name>
    <dbReference type="NCBI Taxonomy" id="151549"/>
    <lineage>
        <taxon>Eukaryota</taxon>
        <taxon>Metazoa</taxon>
        <taxon>Ecdysozoa</taxon>
        <taxon>Arthropoda</taxon>
        <taxon>Hexapoda</taxon>
        <taxon>Insecta</taxon>
        <taxon>Pterygota</taxon>
        <taxon>Neoptera</taxon>
        <taxon>Endopterygota</taxon>
        <taxon>Lepidoptera</taxon>
        <taxon>Glossata</taxon>
        <taxon>Ditrysia</taxon>
        <taxon>Tineoidea</taxon>
        <taxon>Psychidae</taxon>
        <taxon>Oiketicinae</taxon>
        <taxon>Eumeta</taxon>
    </lineage>
</organism>
<sequence length="82" mass="9249">MDRALRGCPIAYQLCGALVRLLGRVRHTSPVTRLRELIDGSRDKKRNDRNARVWDIAQTVEGEFSSTKVLEPQHTDCSVIAT</sequence>
<gene>
    <name evidence="1" type="ORF">EVAR_36108_1</name>
</gene>
<keyword evidence="2" id="KW-1185">Reference proteome</keyword>
<evidence type="ECO:0000313" key="2">
    <source>
        <dbReference type="Proteomes" id="UP000299102"/>
    </source>
</evidence>
<dbReference type="EMBL" id="BGZK01000717">
    <property type="protein sequence ID" value="GBP57456.1"/>
    <property type="molecule type" value="Genomic_DNA"/>
</dbReference>
<proteinExistence type="predicted"/>
<evidence type="ECO:0000313" key="1">
    <source>
        <dbReference type="EMBL" id="GBP57456.1"/>
    </source>
</evidence>